<dbReference type="Pfam" id="PF00485">
    <property type="entry name" value="PRK"/>
    <property type="match status" value="1"/>
</dbReference>
<evidence type="ECO:0000256" key="3">
    <source>
        <dbReference type="ARBA" id="ARBA00005225"/>
    </source>
</evidence>
<evidence type="ECO:0000256" key="4">
    <source>
        <dbReference type="ARBA" id="ARBA00006087"/>
    </source>
</evidence>
<evidence type="ECO:0000256" key="6">
    <source>
        <dbReference type="ARBA" id="ARBA00015080"/>
    </source>
</evidence>
<dbReference type="PANTHER" id="PTHR10285">
    <property type="entry name" value="URIDINE KINASE"/>
    <property type="match status" value="1"/>
</dbReference>
<comment type="subcellular location">
    <subcellularLocation>
        <location evidence="2">Cytoplasm</location>
    </subcellularLocation>
</comment>
<dbReference type="GO" id="GO:0005737">
    <property type="term" value="C:cytoplasm"/>
    <property type="evidence" value="ECO:0007669"/>
    <property type="project" value="UniProtKB-SubCell"/>
</dbReference>
<evidence type="ECO:0000256" key="13">
    <source>
        <dbReference type="ARBA" id="ARBA00032866"/>
    </source>
</evidence>
<accession>A0A6J6XB46</accession>
<comment type="similarity">
    <text evidence="4">Belongs to the prokaryotic pantothenate kinase family.</text>
</comment>
<dbReference type="InterPro" id="IPR004566">
    <property type="entry name" value="PanK"/>
</dbReference>
<evidence type="ECO:0000256" key="5">
    <source>
        <dbReference type="ARBA" id="ARBA00012102"/>
    </source>
</evidence>
<evidence type="ECO:0000256" key="12">
    <source>
        <dbReference type="ARBA" id="ARBA00022993"/>
    </source>
</evidence>
<evidence type="ECO:0000259" key="14">
    <source>
        <dbReference type="Pfam" id="PF00485"/>
    </source>
</evidence>
<keyword evidence="11" id="KW-0067">ATP-binding</keyword>
<evidence type="ECO:0000313" key="15">
    <source>
        <dbReference type="EMBL" id="CAB4792486.1"/>
    </source>
</evidence>
<comment type="pathway">
    <text evidence="3">Cofactor biosynthesis; coenzyme A biosynthesis; CoA from (R)-pantothenate: step 1/5.</text>
</comment>
<dbReference type="HAMAP" id="MF_00215">
    <property type="entry name" value="Pantothen_kinase_1"/>
    <property type="match status" value="1"/>
</dbReference>
<evidence type="ECO:0000256" key="10">
    <source>
        <dbReference type="ARBA" id="ARBA00022777"/>
    </source>
</evidence>
<dbReference type="GO" id="GO:0004594">
    <property type="term" value="F:pantothenate kinase activity"/>
    <property type="evidence" value="ECO:0007669"/>
    <property type="project" value="UniProtKB-EC"/>
</dbReference>
<evidence type="ECO:0000256" key="1">
    <source>
        <dbReference type="ARBA" id="ARBA00001206"/>
    </source>
</evidence>
<dbReference type="Gene3D" id="3.40.50.300">
    <property type="entry name" value="P-loop containing nucleotide triphosphate hydrolases"/>
    <property type="match status" value="1"/>
</dbReference>
<protein>
    <recommendedName>
        <fullName evidence="6">Pantothenate kinase</fullName>
        <ecNumber evidence="5">2.7.1.33</ecNumber>
    </recommendedName>
    <alternativeName>
        <fullName evidence="13">Pantothenic acid kinase</fullName>
    </alternativeName>
</protein>
<dbReference type="CDD" id="cd02025">
    <property type="entry name" value="PanK"/>
    <property type="match status" value="1"/>
</dbReference>
<dbReference type="InterPro" id="IPR027417">
    <property type="entry name" value="P-loop_NTPase"/>
</dbReference>
<dbReference type="UniPathway" id="UPA00241">
    <property type="reaction ID" value="UER00352"/>
</dbReference>
<feature type="domain" description="Phosphoribulokinase/uridine kinase" evidence="14">
    <location>
        <begin position="88"/>
        <end position="227"/>
    </location>
</feature>
<keyword evidence="8" id="KW-0808">Transferase</keyword>
<evidence type="ECO:0000256" key="7">
    <source>
        <dbReference type="ARBA" id="ARBA00022490"/>
    </source>
</evidence>
<keyword evidence="7" id="KW-0963">Cytoplasm</keyword>
<dbReference type="GO" id="GO:0015937">
    <property type="term" value="P:coenzyme A biosynthetic process"/>
    <property type="evidence" value="ECO:0007669"/>
    <property type="project" value="UniProtKB-UniPathway"/>
</dbReference>
<proteinExistence type="inferred from homology"/>
<dbReference type="GO" id="GO:0005524">
    <property type="term" value="F:ATP binding"/>
    <property type="evidence" value="ECO:0007669"/>
    <property type="project" value="UniProtKB-KW"/>
</dbReference>
<evidence type="ECO:0000256" key="11">
    <source>
        <dbReference type="ARBA" id="ARBA00022840"/>
    </source>
</evidence>
<evidence type="ECO:0000256" key="2">
    <source>
        <dbReference type="ARBA" id="ARBA00004496"/>
    </source>
</evidence>
<gene>
    <name evidence="15" type="ORF">UFOPK2975_00747</name>
</gene>
<dbReference type="InterPro" id="IPR006083">
    <property type="entry name" value="PRK/URK"/>
</dbReference>
<dbReference type="NCBIfam" id="TIGR00554">
    <property type="entry name" value="panK_bact"/>
    <property type="match status" value="1"/>
</dbReference>
<organism evidence="15">
    <name type="scientific">freshwater metagenome</name>
    <dbReference type="NCBI Taxonomy" id="449393"/>
    <lineage>
        <taxon>unclassified sequences</taxon>
        <taxon>metagenomes</taxon>
        <taxon>ecological metagenomes</taxon>
    </lineage>
</organism>
<evidence type="ECO:0000256" key="8">
    <source>
        <dbReference type="ARBA" id="ARBA00022679"/>
    </source>
</evidence>
<name>A0A6J6XB46_9ZZZZ</name>
<evidence type="ECO:0000256" key="9">
    <source>
        <dbReference type="ARBA" id="ARBA00022741"/>
    </source>
</evidence>
<sequence>MIDAVDVERYLRFDRSNWAELRAQTPLTLHEKDLEALRGINDRIDLEEVVAIYLPLTRLLNLYVSATQNLHRVAATFLGTISPKMPYVIGIAGSVAVGKSTSARILQALLTRWPEHPRVELITTDGFLYPNAVLESRGIMNRKGFPESYDTKRLVQFLREIKAGMPDVSAPVYSHVEYDIVKGDSQVVHQPDILIVEGLNVLQVGSDAMEFVSDYFDFSIYIDAVESDIENWYIERFLALRQTVFSNPNSFFTHFAQLTDEQAIEVARGIWREINGKNLSDNIAPTRARASLVMQKDANHRVTEVHLRKL</sequence>
<dbReference type="SUPFAM" id="SSF52540">
    <property type="entry name" value="P-loop containing nucleoside triphosphate hydrolases"/>
    <property type="match status" value="1"/>
</dbReference>
<dbReference type="EMBL" id="CAFAAG010000048">
    <property type="protein sequence ID" value="CAB4792486.1"/>
    <property type="molecule type" value="Genomic_DNA"/>
</dbReference>
<keyword evidence="12" id="KW-0173">Coenzyme A biosynthesis</keyword>
<dbReference type="PIRSF" id="PIRSF000545">
    <property type="entry name" value="Pantothenate_kin"/>
    <property type="match status" value="1"/>
</dbReference>
<keyword evidence="9" id="KW-0547">Nucleotide-binding</keyword>
<keyword evidence="10" id="KW-0418">Kinase</keyword>
<comment type="catalytic activity">
    <reaction evidence="1">
        <text>(R)-pantothenate + ATP = (R)-4'-phosphopantothenate + ADP + H(+)</text>
        <dbReference type="Rhea" id="RHEA:16373"/>
        <dbReference type="ChEBI" id="CHEBI:10986"/>
        <dbReference type="ChEBI" id="CHEBI:15378"/>
        <dbReference type="ChEBI" id="CHEBI:29032"/>
        <dbReference type="ChEBI" id="CHEBI:30616"/>
        <dbReference type="ChEBI" id="CHEBI:456216"/>
        <dbReference type="EC" id="2.7.1.33"/>
    </reaction>
</comment>
<dbReference type="EC" id="2.7.1.33" evidence="5"/>
<reference evidence="15" key="1">
    <citation type="submission" date="2020-05" db="EMBL/GenBank/DDBJ databases">
        <authorList>
            <person name="Chiriac C."/>
            <person name="Salcher M."/>
            <person name="Ghai R."/>
            <person name="Kavagutti S V."/>
        </authorList>
    </citation>
    <scope>NUCLEOTIDE SEQUENCE</scope>
</reference>
<dbReference type="AlphaFoldDB" id="A0A6J6XB46"/>